<evidence type="ECO:0000313" key="2">
    <source>
        <dbReference type="EMBL" id="MBK3462639.1"/>
    </source>
</evidence>
<keyword evidence="3" id="KW-1185">Reference proteome</keyword>
<gene>
    <name evidence="2" type="ORF">JJD71_26590</name>
</gene>
<feature type="transmembrane region" description="Helical" evidence="1">
    <location>
        <begin position="48"/>
        <end position="68"/>
    </location>
</feature>
<keyword evidence="1" id="KW-0472">Membrane</keyword>
<accession>A0ABS1H079</accession>
<evidence type="ECO:0008006" key="4">
    <source>
        <dbReference type="Google" id="ProtNLM"/>
    </source>
</evidence>
<name>A0ABS1H079_9PSED</name>
<evidence type="ECO:0000256" key="1">
    <source>
        <dbReference type="SAM" id="Phobius"/>
    </source>
</evidence>
<sequence>MNNIKKFFGIIYHGFMLVFIASFFYVGWSADRLDSLARLVIEGSIYKVMIPFMVLGLITFIKFSTIVVKIEKEKVKINTTRGQDEMVN</sequence>
<keyword evidence="1" id="KW-1133">Transmembrane helix</keyword>
<reference evidence="2 3" key="1">
    <citation type="submission" date="2021-01" db="EMBL/GenBank/DDBJ databases">
        <title>Antibiotic resistance and phylogeny of Pseudomonas spp. isolated over three decades from chicken meat in the Norwegian food chain.</title>
        <authorList>
            <person name="Moen B."/>
        </authorList>
    </citation>
    <scope>NUCLEOTIDE SEQUENCE [LARGE SCALE GENOMIC DNA]</scope>
    <source>
        <strain evidence="2 3">MF6766</strain>
    </source>
</reference>
<proteinExistence type="predicted"/>
<dbReference type="RefSeq" id="WP_200657675.1">
    <property type="nucleotide sequence ID" value="NZ_JAENSR010000009.1"/>
</dbReference>
<feature type="transmembrane region" description="Helical" evidence="1">
    <location>
        <begin position="7"/>
        <end position="28"/>
    </location>
</feature>
<organism evidence="2 3">
    <name type="scientific">Pseudomonas haemolytica</name>
    <dbReference type="NCBI Taxonomy" id="2600065"/>
    <lineage>
        <taxon>Bacteria</taxon>
        <taxon>Pseudomonadati</taxon>
        <taxon>Pseudomonadota</taxon>
        <taxon>Gammaproteobacteria</taxon>
        <taxon>Pseudomonadales</taxon>
        <taxon>Pseudomonadaceae</taxon>
        <taxon>Pseudomonas</taxon>
    </lineage>
</organism>
<evidence type="ECO:0000313" key="3">
    <source>
        <dbReference type="Proteomes" id="UP000620382"/>
    </source>
</evidence>
<comment type="caution">
    <text evidence="2">The sequence shown here is derived from an EMBL/GenBank/DDBJ whole genome shotgun (WGS) entry which is preliminary data.</text>
</comment>
<protein>
    <recommendedName>
        <fullName evidence="4">DUF4282 domain-containing protein</fullName>
    </recommendedName>
</protein>
<dbReference type="EMBL" id="JAENSR010000009">
    <property type="protein sequence ID" value="MBK3462639.1"/>
    <property type="molecule type" value="Genomic_DNA"/>
</dbReference>
<keyword evidence="1" id="KW-0812">Transmembrane</keyword>
<dbReference type="Proteomes" id="UP000620382">
    <property type="component" value="Unassembled WGS sequence"/>
</dbReference>